<gene>
    <name evidence="1" type="ORF">SAMN05421753_113127</name>
</gene>
<reference evidence="2" key="1">
    <citation type="submission" date="2016-10" db="EMBL/GenBank/DDBJ databases">
        <authorList>
            <person name="Varghese N."/>
            <person name="Submissions S."/>
        </authorList>
    </citation>
    <scope>NUCLEOTIDE SEQUENCE [LARGE SCALE GENOMIC DNA]</scope>
    <source>
        <strain evidence="2">DSM 26348</strain>
    </source>
</reference>
<protein>
    <recommendedName>
        <fullName evidence="3">WD40 repeat domain-containing protein</fullName>
    </recommendedName>
</protein>
<evidence type="ECO:0000313" key="2">
    <source>
        <dbReference type="Proteomes" id="UP000199518"/>
    </source>
</evidence>
<name>A0A1I3M141_9PLAN</name>
<organism evidence="1 2">
    <name type="scientific">Planctomicrobium piriforme</name>
    <dbReference type="NCBI Taxonomy" id="1576369"/>
    <lineage>
        <taxon>Bacteria</taxon>
        <taxon>Pseudomonadati</taxon>
        <taxon>Planctomycetota</taxon>
        <taxon>Planctomycetia</taxon>
        <taxon>Planctomycetales</taxon>
        <taxon>Planctomycetaceae</taxon>
        <taxon>Planctomicrobium</taxon>
    </lineage>
</organism>
<dbReference type="AlphaFoldDB" id="A0A1I3M141"/>
<dbReference type="Gene3D" id="2.130.10.10">
    <property type="entry name" value="YVTN repeat-like/Quinoprotein amine dehydrogenase"/>
    <property type="match status" value="1"/>
</dbReference>
<dbReference type="RefSeq" id="WP_092052505.1">
    <property type="nucleotide sequence ID" value="NZ_FOQD01000013.1"/>
</dbReference>
<evidence type="ECO:0008006" key="3">
    <source>
        <dbReference type="Google" id="ProtNLM"/>
    </source>
</evidence>
<dbReference type="OrthoDB" id="210095at2"/>
<dbReference type="SUPFAM" id="SSF50998">
    <property type="entry name" value="Quinoprotein alcohol dehydrogenase-like"/>
    <property type="match status" value="1"/>
</dbReference>
<dbReference type="InterPro" id="IPR015943">
    <property type="entry name" value="WD40/YVTN_repeat-like_dom_sf"/>
</dbReference>
<dbReference type="EMBL" id="FOQD01000013">
    <property type="protein sequence ID" value="SFI90693.1"/>
    <property type="molecule type" value="Genomic_DNA"/>
</dbReference>
<dbReference type="Proteomes" id="UP000199518">
    <property type="component" value="Unassembled WGS sequence"/>
</dbReference>
<sequence length="304" mass="32666">MGSADQSAAPHDPVWLKGRGLGPVLKWSVGTDGPLSCLSLSRESGDLYAGDRTGGIYRIDRTGHIAGLTRVAPFAVDIDWSDDGSQGALIAGEDQIIRLDHSLKVIHKLSLPDVCLAVAISPYGNHLAVALADGLTLIYNERSKKIAQFETIRPLSFLNFCSTEALLFGAAEHGLLCCHNLAGAEVWQQRNWANVGKLCMTGEGDLLYAASFAQGVQVYDGDGASVGSYLLEGTVHRADVSFEPERVIASTIERSLFWLDADGDQLWSTTLDDNVIDVACDPLGEYALIGLAEKGIHRLDWAGK</sequence>
<accession>A0A1I3M141</accession>
<proteinExistence type="predicted"/>
<dbReference type="InterPro" id="IPR011047">
    <property type="entry name" value="Quinoprotein_ADH-like_sf"/>
</dbReference>
<keyword evidence="2" id="KW-1185">Reference proteome</keyword>
<evidence type="ECO:0000313" key="1">
    <source>
        <dbReference type="EMBL" id="SFI90693.1"/>
    </source>
</evidence>